<sequence>MFDRNFGAFLFDMDGTVLTSIAAAERVWTRWAQRHGLDVARFLPTIHGVQAVDTVRRQAPNLPGIDIAAETAWVTQAEIEDVDGIAPIPGAVAFLAALPPERWTIVTSATRELAAARLRAAGLPPPARMVCAEDITRGKPEPDGYLLAAERLGVRPEDCLIFEDAPAGIAAGEAAGGTVLVITQTHHQPLETTHATVHDYLGLAATVAADGSLRLTCHTAGDRAGKGPASR</sequence>
<comment type="caution">
    <text evidence="1">The sequence shown here is derived from an EMBL/GenBank/DDBJ whole genome shotgun (WGS) entry which is preliminary data.</text>
</comment>
<accession>A0A9W6NAY6</accession>
<dbReference type="GO" id="GO:0050308">
    <property type="term" value="F:sugar-phosphatase activity"/>
    <property type="evidence" value="ECO:0007669"/>
    <property type="project" value="TreeGrafter"/>
</dbReference>
<dbReference type="SFLD" id="SFLDG01129">
    <property type="entry name" value="C1.5:_HAD__Beta-PGM__Phosphata"/>
    <property type="match status" value="1"/>
</dbReference>
<dbReference type="SUPFAM" id="SSF56784">
    <property type="entry name" value="HAD-like"/>
    <property type="match status" value="1"/>
</dbReference>
<protein>
    <submittedName>
        <fullName evidence="1">Glycerol-3-phosphatase</fullName>
    </submittedName>
</protein>
<reference evidence="1" key="2">
    <citation type="submission" date="2023-01" db="EMBL/GenBank/DDBJ databases">
        <authorList>
            <person name="Sun Q."/>
            <person name="Evtushenko L."/>
        </authorList>
    </citation>
    <scope>NUCLEOTIDE SEQUENCE</scope>
    <source>
        <strain evidence="1">VKM B-2789</strain>
    </source>
</reference>
<dbReference type="Gene3D" id="3.40.50.1000">
    <property type="entry name" value="HAD superfamily/HAD-like"/>
    <property type="match status" value="1"/>
</dbReference>
<dbReference type="PROSITE" id="PS01228">
    <property type="entry name" value="COF_1"/>
    <property type="match status" value="1"/>
</dbReference>
<evidence type="ECO:0000313" key="1">
    <source>
        <dbReference type="EMBL" id="GLK84133.1"/>
    </source>
</evidence>
<evidence type="ECO:0000313" key="2">
    <source>
        <dbReference type="Proteomes" id="UP001143330"/>
    </source>
</evidence>
<dbReference type="RefSeq" id="WP_271180572.1">
    <property type="nucleotide sequence ID" value="NZ_BSFM01000012.1"/>
</dbReference>
<dbReference type="InterPro" id="IPR006439">
    <property type="entry name" value="HAD-SF_hydro_IA"/>
</dbReference>
<organism evidence="1 2">
    <name type="scientific">Ancylobacter defluvii</name>
    <dbReference type="NCBI Taxonomy" id="1282440"/>
    <lineage>
        <taxon>Bacteria</taxon>
        <taxon>Pseudomonadati</taxon>
        <taxon>Pseudomonadota</taxon>
        <taxon>Alphaproteobacteria</taxon>
        <taxon>Hyphomicrobiales</taxon>
        <taxon>Xanthobacteraceae</taxon>
        <taxon>Ancylobacter</taxon>
    </lineage>
</organism>
<dbReference type="InterPro" id="IPR051806">
    <property type="entry name" value="HAD-like_SPP"/>
</dbReference>
<name>A0A9W6NAY6_9HYPH</name>
<dbReference type="Pfam" id="PF00702">
    <property type="entry name" value="Hydrolase"/>
    <property type="match status" value="1"/>
</dbReference>
<dbReference type="InterPro" id="IPR036412">
    <property type="entry name" value="HAD-like_sf"/>
</dbReference>
<dbReference type="EMBL" id="BSFM01000012">
    <property type="protein sequence ID" value="GLK84133.1"/>
    <property type="molecule type" value="Genomic_DNA"/>
</dbReference>
<dbReference type="InterPro" id="IPR023214">
    <property type="entry name" value="HAD_sf"/>
</dbReference>
<proteinExistence type="predicted"/>
<dbReference type="PANTHER" id="PTHR43481">
    <property type="entry name" value="FRUCTOSE-1-PHOSPHATE PHOSPHATASE"/>
    <property type="match status" value="1"/>
</dbReference>
<dbReference type="AlphaFoldDB" id="A0A9W6NAY6"/>
<dbReference type="PANTHER" id="PTHR43481:SF4">
    <property type="entry name" value="GLYCEROL-1-PHOSPHATE PHOSPHOHYDROLASE 1-RELATED"/>
    <property type="match status" value="1"/>
</dbReference>
<reference evidence="1" key="1">
    <citation type="journal article" date="2014" name="Int. J. Syst. Evol. Microbiol.">
        <title>Complete genome sequence of Corynebacterium casei LMG S-19264T (=DSM 44701T), isolated from a smear-ripened cheese.</title>
        <authorList>
            <consortium name="US DOE Joint Genome Institute (JGI-PGF)"/>
            <person name="Walter F."/>
            <person name="Albersmeier A."/>
            <person name="Kalinowski J."/>
            <person name="Ruckert C."/>
        </authorList>
    </citation>
    <scope>NUCLEOTIDE SEQUENCE</scope>
    <source>
        <strain evidence="1">VKM B-2789</strain>
    </source>
</reference>
<dbReference type="InterPro" id="IPR023198">
    <property type="entry name" value="PGP-like_dom2"/>
</dbReference>
<gene>
    <name evidence="1" type="ORF">GCM10017653_22030</name>
</gene>
<keyword evidence="2" id="KW-1185">Reference proteome</keyword>
<dbReference type="SFLD" id="SFLDS00003">
    <property type="entry name" value="Haloacid_Dehalogenase"/>
    <property type="match status" value="1"/>
</dbReference>
<dbReference type="Proteomes" id="UP001143330">
    <property type="component" value="Unassembled WGS sequence"/>
</dbReference>
<dbReference type="NCBIfam" id="TIGR01509">
    <property type="entry name" value="HAD-SF-IA-v3"/>
    <property type="match status" value="1"/>
</dbReference>
<dbReference type="Gene3D" id="1.10.150.240">
    <property type="entry name" value="Putative phosphatase, domain 2"/>
    <property type="match status" value="1"/>
</dbReference>